<dbReference type="AlphaFoldDB" id="X1S7Q8"/>
<reference evidence="1" key="1">
    <citation type="journal article" date="2014" name="Front. Microbiol.">
        <title>High frequency of phylogenetically diverse reductive dehalogenase-homologous genes in deep subseafloor sedimentary metagenomes.</title>
        <authorList>
            <person name="Kawai M."/>
            <person name="Futagami T."/>
            <person name="Toyoda A."/>
            <person name="Takaki Y."/>
            <person name="Nishi S."/>
            <person name="Hori S."/>
            <person name="Arai W."/>
            <person name="Tsubouchi T."/>
            <person name="Morono Y."/>
            <person name="Uchiyama I."/>
            <person name="Ito T."/>
            <person name="Fujiyama A."/>
            <person name="Inagaki F."/>
            <person name="Takami H."/>
        </authorList>
    </citation>
    <scope>NUCLEOTIDE SEQUENCE</scope>
    <source>
        <strain evidence="1">Expedition CK06-06</strain>
    </source>
</reference>
<feature type="non-terminal residue" evidence="1">
    <location>
        <position position="1"/>
    </location>
</feature>
<dbReference type="EMBL" id="BARW01020176">
    <property type="protein sequence ID" value="GAI89082.1"/>
    <property type="molecule type" value="Genomic_DNA"/>
</dbReference>
<accession>X1S7Q8</accession>
<organism evidence="1">
    <name type="scientific">marine sediment metagenome</name>
    <dbReference type="NCBI Taxonomy" id="412755"/>
    <lineage>
        <taxon>unclassified sequences</taxon>
        <taxon>metagenomes</taxon>
        <taxon>ecological metagenomes</taxon>
    </lineage>
</organism>
<sequence length="52" mass="5839">WYTIHDACEVWGAVAIDDLSGEVIGWREPPPDDIRKQVEKAIKAAFGIPVKF</sequence>
<proteinExistence type="predicted"/>
<evidence type="ECO:0000313" key="1">
    <source>
        <dbReference type="EMBL" id="GAI89082.1"/>
    </source>
</evidence>
<gene>
    <name evidence="1" type="ORF">S12H4_34142</name>
</gene>
<comment type="caution">
    <text evidence="1">The sequence shown here is derived from an EMBL/GenBank/DDBJ whole genome shotgun (WGS) entry which is preliminary data.</text>
</comment>
<protein>
    <submittedName>
        <fullName evidence="1">Uncharacterized protein</fullName>
    </submittedName>
</protein>
<name>X1S7Q8_9ZZZZ</name>